<proteinExistence type="predicted"/>
<dbReference type="Pfam" id="PF00814">
    <property type="entry name" value="TsaD"/>
    <property type="match status" value="1"/>
</dbReference>
<evidence type="ECO:0000313" key="2">
    <source>
        <dbReference type="EMBL" id="SPD75752.1"/>
    </source>
</evidence>
<dbReference type="NCBIfam" id="TIGR03725">
    <property type="entry name" value="T6A_YeaZ"/>
    <property type="match status" value="1"/>
</dbReference>
<dbReference type="InterPro" id="IPR022496">
    <property type="entry name" value="T6A_TsaB"/>
</dbReference>
<dbReference type="EMBL" id="OJIN01000217">
    <property type="protein sequence ID" value="SPD75752.1"/>
    <property type="molecule type" value="Genomic_DNA"/>
</dbReference>
<sequence length="223" mass="24091">MLLAINTSTQQFGLAFINEDGTVSAEYLMPREKGHFGAFMPALDFLLKKLKVSIHDIQAICVAIGPGSFTGLRVGIAAAKGLCHALSIPVIGVSSLEAMASQIPCPELTVTPVIYSRKDEFFLAQFHIEEGRGLIRIMDDAAVRHRDLASAFGRPSVFIGNDFTSQASVIKNSLGTLARLAPAHFWNLKASAVGALGLIRFIAGDFDVLEALEPIYHRPADIR</sequence>
<dbReference type="AlphaFoldDB" id="A0A445N220"/>
<dbReference type="CDD" id="cd24032">
    <property type="entry name" value="ASKHA_NBD_TsaB"/>
    <property type="match status" value="1"/>
</dbReference>
<dbReference type="GO" id="GO:0002949">
    <property type="term" value="P:tRNA threonylcarbamoyladenosine modification"/>
    <property type="evidence" value="ECO:0007669"/>
    <property type="project" value="InterPro"/>
</dbReference>
<dbReference type="PANTHER" id="PTHR11735:SF11">
    <property type="entry name" value="TRNA THREONYLCARBAMOYLADENOSINE BIOSYNTHESIS PROTEIN TSAB"/>
    <property type="match status" value="1"/>
</dbReference>
<organism evidence="2">
    <name type="scientific">uncultured Desulfobacterium sp</name>
    <dbReference type="NCBI Taxonomy" id="201089"/>
    <lineage>
        <taxon>Bacteria</taxon>
        <taxon>Pseudomonadati</taxon>
        <taxon>Thermodesulfobacteriota</taxon>
        <taxon>Desulfobacteria</taxon>
        <taxon>Desulfobacterales</taxon>
        <taxon>Desulfobacteriaceae</taxon>
        <taxon>Desulfobacterium</taxon>
        <taxon>environmental samples</taxon>
    </lineage>
</organism>
<gene>
    <name evidence="2" type="primary">yeaZ</name>
    <name evidence="2" type="ORF">PITCH_A720092</name>
</gene>
<evidence type="ECO:0000259" key="1">
    <source>
        <dbReference type="Pfam" id="PF00814"/>
    </source>
</evidence>
<accession>A0A445N220</accession>
<protein>
    <submittedName>
        <fullName evidence="2">Universal bacterial protein YeaZ</fullName>
    </submittedName>
</protein>
<feature type="domain" description="Gcp-like" evidence="1">
    <location>
        <begin position="33"/>
        <end position="129"/>
    </location>
</feature>
<dbReference type="PANTHER" id="PTHR11735">
    <property type="entry name" value="TRNA N6-ADENOSINE THREONYLCARBAMOYLTRANSFERASE"/>
    <property type="match status" value="1"/>
</dbReference>
<dbReference type="SUPFAM" id="SSF53067">
    <property type="entry name" value="Actin-like ATPase domain"/>
    <property type="match status" value="2"/>
</dbReference>
<dbReference type="InterPro" id="IPR043129">
    <property type="entry name" value="ATPase_NBD"/>
</dbReference>
<dbReference type="Gene3D" id="3.30.420.40">
    <property type="match status" value="2"/>
</dbReference>
<reference evidence="2" key="1">
    <citation type="submission" date="2018-01" db="EMBL/GenBank/DDBJ databases">
        <authorList>
            <person name="Regsiter A."/>
            <person name="William W."/>
        </authorList>
    </citation>
    <scope>NUCLEOTIDE SEQUENCE</scope>
    <source>
        <strain evidence="2">TRIP AH-1</strain>
    </source>
</reference>
<name>A0A445N220_9BACT</name>
<dbReference type="GO" id="GO:0005829">
    <property type="term" value="C:cytosol"/>
    <property type="evidence" value="ECO:0007669"/>
    <property type="project" value="TreeGrafter"/>
</dbReference>
<dbReference type="InterPro" id="IPR000905">
    <property type="entry name" value="Gcp-like_dom"/>
</dbReference>